<keyword evidence="7" id="KW-0238">DNA-binding</keyword>
<keyword evidence="8" id="KW-0010">Activator</keyword>
<feature type="domain" description="GATA-type" evidence="12">
    <location>
        <begin position="168"/>
        <end position="221"/>
    </location>
</feature>
<keyword evidence="3" id="KW-0677">Repeat</keyword>
<dbReference type="PRINTS" id="PR00619">
    <property type="entry name" value="GATAZNFINGER"/>
</dbReference>
<evidence type="ECO:0000256" key="11">
    <source>
        <dbReference type="SAM" id="MobiDB-lite"/>
    </source>
</evidence>
<evidence type="ECO:0000313" key="14">
    <source>
        <dbReference type="Proteomes" id="UP000092462"/>
    </source>
</evidence>
<feature type="compositionally biased region" description="Basic and acidic residues" evidence="11">
    <location>
        <begin position="240"/>
        <end position="250"/>
    </location>
</feature>
<dbReference type="InterPro" id="IPR039355">
    <property type="entry name" value="Transcription_factor_GATA"/>
</dbReference>
<dbReference type="GO" id="GO:0005634">
    <property type="term" value="C:nucleus"/>
    <property type="evidence" value="ECO:0007669"/>
    <property type="project" value="UniProtKB-SubCell"/>
</dbReference>
<dbReference type="GO" id="GO:0000978">
    <property type="term" value="F:RNA polymerase II cis-regulatory region sequence-specific DNA binding"/>
    <property type="evidence" value="ECO:0007669"/>
    <property type="project" value="TreeGrafter"/>
</dbReference>
<dbReference type="EMBL" id="AJVK01007949">
    <property type="status" value="NOT_ANNOTATED_CDS"/>
    <property type="molecule type" value="Genomic_DNA"/>
</dbReference>
<evidence type="ECO:0000256" key="4">
    <source>
        <dbReference type="ARBA" id="ARBA00022771"/>
    </source>
</evidence>
<dbReference type="SUPFAM" id="SSF57716">
    <property type="entry name" value="Glucocorticoid receptor-like (DNA-binding domain)"/>
    <property type="match status" value="2"/>
</dbReference>
<evidence type="ECO:0000313" key="13">
    <source>
        <dbReference type="EnsemblMetazoa" id="PPAI010313-PA"/>
    </source>
</evidence>
<evidence type="ECO:0000256" key="3">
    <source>
        <dbReference type="ARBA" id="ARBA00022737"/>
    </source>
</evidence>
<dbReference type="EMBL" id="AJVK01007951">
    <property type="status" value="NOT_ANNOTATED_CDS"/>
    <property type="molecule type" value="Genomic_DNA"/>
</dbReference>
<reference evidence="13" key="1">
    <citation type="submission" date="2022-08" db="UniProtKB">
        <authorList>
            <consortium name="EnsemblMetazoa"/>
        </authorList>
    </citation>
    <scope>IDENTIFICATION</scope>
    <source>
        <strain evidence="13">Israel</strain>
    </source>
</reference>
<dbReference type="EMBL" id="AJVK01007950">
    <property type="status" value="NOT_ANNOTATED_CDS"/>
    <property type="molecule type" value="Genomic_DNA"/>
</dbReference>
<dbReference type="InterPro" id="IPR013088">
    <property type="entry name" value="Znf_NHR/GATA"/>
</dbReference>
<keyword evidence="10" id="KW-0539">Nucleus</keyword>
<proteinExistence type="predicted"/>
<keyword evidence="2" id="KW-0479">Metal-binding</keyword>
<sequence>MFHSTAAYSEMPSMATTGGHNPVSFHQTANAPSTAPVYVPSSRALPPSQYAPHASPFAGATQNGWAADGFATTHSQLPPQFYAQNAMMMSSWRAYDPTRFQSTSPYDSALDYQFGEGRECVNCGAISTPLWRRDGTGHYLCNACGLYHKMNGMNRPLIKPNKRLTATRRLGLCCTNCGTRTTTLWRRNNDGEPVCNACGLYYKLHGVNRPLAMRKDGIQTRKRKPKKNTTSSVDGLTLGGKKDEANDDIKPTVGGISNSDLTHSTERNSSTAKSVQSHNPNKSHLISPASRTHTHPSPLHHQSYNLTTSMTPTSHQSSHAVVNSTGSPIVTAAKYDLTTHHGQTTANIHSSHSGYLHNNLSASFGTVKTETPPMNYDYMNNCIQSGYFGGSFGAHLPSPQATHGTTELAGYHHQHNVIQAAKLMASS</sequence>
<evidence type="ECO:0000256" key="6">
    <source>
        <dbReference type="ARBA" id="ARBA00023015"/>
    </source>
</evidence>
<evidence type="ECO:0000256" key="8">
    <source>
        <dbReference type="ARBA" id="ARBA00023159"/>
    </source>
</evidence>
<evidence type="ECO:0000259" key="12">
    <source>
        <dbReference type="PROSITE" id="PS50114"/>
    </source>
</evidence>
<keyword evidence="9" id="KW-0804">Transcription</keyword>
<evidence type="ECO:0000256" key="2">
    <source>
        <dbReference type="ARBA" id="ARBA00022723"/>
    </source>
</evidence>
<organism evidence="13 14">
    <name type="scientific">Phlebotomus papatasi</name>
    <name type="common">Sandfly</name>
    <dbReference type="NCBI Taxonomy" id="29031"/>
    <lineage>
        <taxon>Eukaryota</taxon>
        <taxon>Metazoa</taxon>
        <taxon>Ecdysozoa</taxon>
        <taxon>Arthropoda</taxon>
        <taxon>Hexapoda</taxon>
        <taxon>Insecta</taxon>
        <taxon>Pterygota</taxon>
        <taxon>Neoptera</taxon>
        <taxon>Endopterygota</taxon>
        <taxon>Diptera</taxon>
        <taxon>Nematocera</taxon>
        <taxon>Psychodoidea</taxon>
        <taxon>Psychodidae</taxon>
        <taxon>Phlebotomus</taxon>
        <taxon>Phlebotomus</taxon>
    </lineage>
</organism>
<accession>A0A1B0DP77</accession>
<dbReference type="KEGG" id="ppap:129799436"/>
<keyword evidence="14" id="KW-1185">Reference proteome</keyword>
<dbReference type="PANTHER" id="PTHR10071:SF337">
    <property type="entry name" value="GATA-BINDING FACTOR A"/>
    <property type="match status" value="1"/>
</dbReference>
<keyword evidence="5" id="KW-0862">Zinc</keyword>
<dbReference type="InterPro" id="IPR000679">
    <property type="entry name" value="Znf_GATA"/>
</dbReference>
<dbReference type="GO" id="GO:0000122">
    <property type="term" value="P:negative regulation of transcription by RNA polymerase II"/>
    <property type="evidence" value="ECO:0007669"/>
    <property type="project" value="TreeGrafter"/>
</dbReference>
<comment type="subcellular location">
    <subcellularLocation>
        <location evidence="1">Nucleus</location>
    </subcellularLocation>
</comment>
<dbReference type="GO" id="GO:0000981">
    <property type="term" value="F:DNA-binding transcription factor activity, RNA polymerase II-specific"/>
    <property type="evidence" value="ECO:0007669"/>
    <property type="project" value="TreeGrafter"/>
</dbReference>
<feature type="domain" description="GATA-type" evidence="12">
    <location>
        <begin position="114"/>
        <end position="168"/>
    </location>
</feature>
<evidence type="ECO:0000256" key="5">
    <source>
        <dbReference type="ARBA" id="ARBA00022833"/>
    </source>
</evidence>
<dbReference type="GO" id="GO:0008270">
    <property type="term" value="F:zinc ion binding"/>
    <property type="evidence" value="ECO:0007669"/>
    <property type="project" value="UniProtKB-KW"/>
</dbReference>
<dbReference type="GO" id="GO:0045944">
    <property type="term" value="P:positive regulation of transcription by RNA polymerase II"/>
    <property type="evidence" value="ECO:0007669"/>
    <property type="project" value="TreeGrafter"/>
</dbReference>
<dbReference type="CDD" id="cd00202">
    <property type="entry name" value="ZnF_GATA"/>
    <property type="match status" value="2"/>
</dbReference>
<dbReference type="Gene3D" id="3.30.50.10">
    <property type="entry name" value="Erythroid Transcription Factor GATA-1, subunit A"/>
    <property type="match status" value="2"/>
</dbReference>
<dbReference type="PANTHER" id="PTHR10071">
    <property type="entry name" value="TRANSCRIPTION FACTOR GATA FAMILY MEMBER"/>
    <property type="match status" value="1"/>
</dbReference>
<dbReference type="RefSeq" id="XP_055699267.1">
    <property type="nucleotide sequence ID" value="XM_055843292.1"/>
</dbReference>
<dbReference type="SMART" id="SM00401">
    <property type="entry name" value="ZnF_GATA"/>
    <property type="match status" value="2"/>
</dbReference>
<evidence type="ECO:0000256" key="10">
    <source>
        <dbReference type="ARBA" id="ARBA00023242"/>
    </source>
</evidence>
<dbReference type="Pfam" id="PF00320">
    <property type="entry name" value="GATA"/>
    <property type="match status" value="2"/>
</dbReference>
<dbReference type="FunFam" id="3.30.50.10:FF:000002">
    <property type="entry name" value="Gata transcription factor gatad"/>
    <property type="match status" value="1"/>
</dbReference>
<dbReference type="GeneID" id="129799436"/>
<dbReference type="FunFam" id="3.30.50.10:FF:000001">
    <property type="entry name" value="GATA transcription factor (GATAd)"/>
    <property type="match status" value="1"/>
</dbReference>
<protein>
    <recommendedName>
        <fullName evidence="12">GATA-type domain-containing protein</fullName>
    </recommendedName>
</protein>
<evidence type="ECO:0000256" key="1">
    <source>
        <dbReference type="ARBA" id="ARBA00004123"/>
    </source>
</evidence>
<dbReference type="OrthoDB" id="2162994at2759"/>
<dbReference type="VEuPathDB" id="VectorBase:PPAI010313"/>
<feature type="compositionally biased region" description="Polar residues" evidence="11">
    <location>
        <begin position="300"/>
        <end position="321"/>
    </location>
</feature>
<keyword evidence="4" id="KW-0863">Zinc-finger</keyword>
<dbReference type="Proteomes" id="UP000092462">
    <property type="component" value="Unassembled WGS sequence"/>
</dbReference>
<evidence type="ECO:0000256" key="7">
    <source>
        <dbReference type="ARBA" id="ARBA00023125"/>
    </source>
</evidence>
<dbReference type="VEuPathDB" id="VectorBase:PPAPM1_006446"/>
<evidence type="ECO:0000256" key="9">
    <source>
        <dbReference type="ARBA" id="ARBA00023163"/>
    </source>
</evidence>
<dbReference type="EnsemblMetazoa" id="PPAI010313-RA">
    <property type="protein sequence ID" value="PPAI010313-PA"/>
    <property type="gene ID" value="PPAI010313"/>
</dbReference>
<keyword evidence="6" id="KW-0805">Transcription regulation</keyword>
<dbReference type="PROSITE" id="PS50114">
    <property type="entry name" value="GATA_ZN_FINGER_2"/>
    <property type="match status" value="2"/>
</dbReference>
<feature type="compositionally biased region" description="Polar residues" evidence="11">
    <location>
        <begin position="255"/>
        <end position="284"/>
    </location>
</feature>
<dbReference type="PROSITE" id="PS00344">
    <property type="entry name" value="GATA_ZN_FINGER_1"/>
    <property type="match status" value="2"/>
</dbReference>
<name>A0A1B0DP77_PHLPP</name>
<dbReference type="AlphaFoldDB" id="A0A1B0DP77"/>
<dbReference type="GO" id="GO:0045165">
    <property type="term" value="P:cell fate commitment"/>
    <property type="evidence" value="ECO:0007669"/>
    <property type="project" value="TreeGrafter"/>
</dbReference>
<feature type="region of interest" description="Disordered" evidence="11">
    <location>
        <begin position="213"/>
        <end position="321"/>
    </location>
</feature>